<accession>A0A0X8X114</accession>
<dbReference type="AlphaFoldDB" id="A0A0X8X114"/>
<keyword evidence="2" id="KW-1185">Reference proteome</keyword>
<protein>
    <submittedName>
        <fullName evidence="1">Uncharacterized protein</fullName>
    </submittedName>
</protein>
<gene>
    <name evidence="1" type="ORF">MgSA37_02012</name>
</gene>
<dbReference type="KEGG" id="mgot:MgSA37_02012"/>
<dbReference type="RefSeq" id="WP_096351553.1">
    <property type="nucleotide sequence ID" value="NZ_JACHWX010000025.1"/>
</dbReference>
<organism evidence="1 2">
    <name type="scientific">Mucilaginibacter gotjawali</name>
    <dbReference type="NCBI Taxonomy" id="1550579"/>
    <lineage>
        <taxon>Bacteria</taxon>
        <taxon>Pseudomonadati</taxon>
        <taxon>Bacteroidota</taxon>
        <taxon>Sphingobacteriia</taxon>
        <taxon>Sphingobacteriales</taxon>
        <taxon>Sphingobacteriaceae</taxon>
        <taxon>Mucilaginibacter</taxon>
    </lineage>
</organism>
<name>A0A0X8X114_9SPHI</name>
<proteinExistence type="predicted"/>
<dbReference type="EMBL" id="AP017313">
    <property type="protein sequence ID" value="BAU53841.1"/>
    <property type="molecule type" value="Genomic_DNA"/>
</dbReference>
<evidence type="ECO:0000313" key="2">
    <source>
        <dbReference type="Proteomes" id="UP000218263"/>
    </source>
</evidence>
<evidence type="ECO:0000313" key="1">
    <source>
        <dbReference type="EMBL" id="BAU53841.1"/>
    </source>
</evidence>
<dbReference type="Proteomes" id="UP000218263">
    <property type="component" value="Chromosome"/>
</dbReference>
<sequence>MFSQYLDKFSGGQIYLISSLGIFFVFFIVVTILMFRLKKAHVNYMSDLPLEEDNTSNTFKPLQS</sequence>
<reference evidence="1 2" key="1">
    <citation type="submission" date="2015-12" db="EMBL/GenBank/DDBJ databases">
        <title>Genome sequence of Mucilaginibacter gotjawali.</title>
        <authorList>
            <person name="Lee J.S."/>
            <person name="Lee K.C."/>
            <person name="Kim K.K."/>
            <person name="Lee B.W."/>
        </authorList>
    </citation>
    <scope>NUCLEOTIDE SEQUENCE [LARGE SCALE GENOMIC DNA]</scope>
    <source>
        <strain evidence="1 2">SA3-7</strain>
    </source>
</reference>